<feature type="domain" description="Rab-GAP TBC" evidence="3">
    <location>
        <begin position="43"/>
        <end position="103"/>
    </location>
</feature>
<dbReference type="InterPro" id="IPR035969">
    <property type="entry name" value="Rab-GAP_TBC_sf"/>
</dbReference>
<feature type="non-terminal residue" evidence="4">
    <location>
        <position position="1"/>
    </location>
</feature>
<dbReference type="Gene3D" id="1.10.8.270">
    <property type="entry name" value="putative rabgap domain of human tbc1 domain family member 14 like domains"/>
    <property type="match status" value="1"/>
</dbReference>
<proteinExistence type="predicted"/>
<keyword evidence="5" id="KW-1185">Reference proteome</keyword>
<evidence type="ECO:0000256" key="2">
    <source>
        <dbReference type="SAM" id="MobiDB-lite"/>
    </source>
</evidence>
<dbReference type="PANTHER" id="PTHR22957:SF502">
    <property type="entry name" value="SMALL G PROTEIN SIGNALING MODULATOR 2-RELATED"/>
    <property type="match status" value="1"/>
</dbReference>
<dbReference type="Proteomes" id="UP000291084">
    <property type="component" value="Chromosome 11"/>
</dbReference>
<sequence length="112" mass="12681">SPPSKVRHRRRFAVVGGSPLSKVLPHSAVAELSKVLPPSSNTSENTSPKSISSAQAKRFTKFRERKGLIEKDVVRTDRSILSNILRDILLTYSFYNFDLGYCQSKRNKKFLK</sequence>
<keyword evidence="1" id="KW-0343">GTPase activation</keyword>
<evidence type="ECO:0000313" key="4">
    <source>
        <dbReference type="EMBL" id="BAU02911.1"/>
    </source>
</evidence>
<reference evidence="4 5" key="1">
    <citation type="journal article" date="2015" name="Sci. Rep.">
        <title>The power of single molecule real-time sequencing technology in the de novo assembly of a eukaryotic genome.</title>
        <authorList>
            <person name="Sakai H."/>
            <person name="Naito K."/>
            <person name="Ogiso-Tanaka E."/>
            <person name="Takahashi Y."/>
            <person name="Iseki K."/>
            <person name="Muto C."/>
            <person name="Satou K."/>
            <person name="Teruya K."/>
            <person name="Shiroma A."/>
            <person name="Shimoji M."/>
            <person name="Hirano T."/>
            <person name="Itoh T."/>
            <person name="Kaga A."/>
            <person name="Tomooka N."/>
        </authorList>
    </citation>
    <scope>NUCLEOTIDE SEQUENCE [LARGE SCALE GENOMIC DNA]</scope>
    <source>
        <strain evidence="5">cv. Shumari</strain>
    </source>
</reference>
<evidence type="ECO:0000256" key="1">
    <source>
        <dbReference type="ARBA" id="ARBA00022468"/>
    </source>
</evidence>
<feature type="compositionally biased region" description="Low complexity" evidence="2">
    <location>
        <begin position="37"/>
        <end position="50"/>
    </location>
</feature>
<name>A0A0S3TCL8_PHAAN</name>
<evidence type="ECO:0000259" key="3">
    <source>
        <dbReference type="Pfam" id="PF00566"/>
    </source>
</evidence>
<gene>
    <name evidence="4" type="primary">Vigan.11G250700</name>
    <name evidence="4" type="ORF">VIGAN_11250700</name>
</gene>
<feature type="region of interest" description="Disordered" evidence="2">
    <location>
        <begin position="35"/>
        <end position="56"/>
    </location>
</feature>
<evidence type="ECO:0000313" key="5">
    <source>
        <dbReference type="Proteomes" id="UP000291084"/>
    </source>
</evidence>
<dbReference type="SUPFAM" id="SSF47923">
    <property type="entry name" value="Ypt/Rab-GAP domain of gyp1p"/>
    <property type="match status" value="1"/>
</dbReference>
<organism evidence="4 5">
    <name type="scientific">Vigna angularis var. angularis</name>
    <dbReference type="NCBI Taxonomy" id="157739"/>
    <lineage>
        <taxon>Eukaryota</taxon>
        <taxon>Viridiplantae</taxon>
        <taxon>Streptophyta</taxon>
        <taxon>Embryophyta</taxon>
        <taxon>Tracheophyta</taxon>
        <taxon>Spermatophyta</taxon>
        <taxon>Magnoliopsida</taxon>
        <taxon>eudicotyledons</taxon>
        <taxon>Gunneridae</taxon>
        <taxon>Pentapetalae</taxon>
        <taxon>rosids</taxon>
        <taxon>fabids</taxon>
        <taxon>Fabales</taxon>
        <taxon>Fabaceae</taxon>
        <taxon>Papilionoideae</taxon>
        <taxon>50 kb inversion clade</taxon>
        <taxon>NPAAA clade</taxon>
        <taxon>indigoferoid/millettioid clade</taxon>
        <taxon>Phaseoleae</taxon>
        <taxon>Vigna</taxon>
    </lineage>
</organism>
<dbReference type="EMBL" id="AP015044">
    <property type="protein sequence ID" value="BAU02911.1"/>
    <property type="molecule type" value="Genomic_DNA"/>
</dbReference>
<protein>
    <recommendedName>
        <fullName evidence="3">Rab-GAP TBC domain-containing protein</fullName>
    </recommendedName>
</protein>
<dbReference type="InterPro" id="IPR000195">
    <property type="entry name" value="Rab-GAP-TBC_dom"/>
</dbReference>
<dbReference type="Pfam" id="PF00566">
    <property type="entry name" value="RabGAP-TBC"/>
    <property type="match status" value="1"/>
</dbReference>
<dbReference type="PANTHER" id="PTHR22957">
    <property type="entry name" value="TBC1 DOMAIN FAMILY MEMBER GTPASE-ACTIVATING PROTEIN"/>
    <property type="match status" value="1"/>
</dbReference>
<dbReference type="GO" id="GO:0005096">
    <property type="term" value="F:GTPase activator activity"/>
    <property type="evidence" value="ECO:0007669"/>
    <property type="project" value="UniProtKB-KW"/>
</dbReference>
<dbReference type="AlphaFoldDB" id="A0A0S3TCL8"/>
<accession>A0A0S3TCL8</accession>